<accession>X1CQF1</accession>
<feature type="region of interest" description="Disordered" evidence="1">
    <location>
        <begin position="20"/>
        <end position="59"/>
    </location>
</feature>
<feature type="domain" description="Doubled CXXCH motif" evidence="2">
    <location>
        <begin position="47"/>
        <end position="83"/>
    </location>
</feature>
<reference evidence="3" key="1">
    <citation type="journal article" date="2014" name="Front. Microbiol.">
        <title>High frequency of phylogenetically diverse reductive dehalogenase-homologous genes in deep subseafloor sedimentary metagenomes.</title>
        <authorList>
            <person name="Kawai M."/>
            <person name="Futagami T."/>
            <person name="Toyoda A."/>
            <person name="Takaki Y."/>
            <person name="Nishi S."/>
            <person name="Hori S."/>
            <person name="Arai W."/>
            <person name="Tsubouchi T."/>
            <person name="Morono Y."/>
            <person name="Uchiyama I."/>
            <person name="Ito T."/>
            <person name="Fujiyama A."/>
            <person name="Inagaki F."/>
            <person name="Takami H."/>
        </authorList>
    </citation>
    <scope>NUCLEOTIDE SEQUENCE</scope>
    <source>
        <strain evidence="3">Expedition CK06-06</strain>
    </source>
</reference>
<name>X1CQF1_9ZZZZ</name>
<dbReference type="InterPro" id="IPR036280">
    <property type="entry name" value="Multihaem_cyt_sf"/>
</dbReference>
<dbReference type="EMBL" id="BART01024973">
    <property type="protein sequence ID" value="GAG95187.1"/>
    <property type="molecule type" value="Genomic_DNA"/>
</dbReference>
<organism evidence="3">
    <name type="scientific">marine sediment metagenome</name>
    <dbReference type="NCBI Taxonomy" id="412755"/>
    <lineage>
        <taxon>unclassified sequences</taxon>
        <taxon>metagenomes</taxon>
        <taxon>ecological metagenomes</taxon>
    </lineage>
</organism>
<gene>
    <name evidence="3" type="ORF">S01H4_44940</name>
</gene>
<comment type="caution">
    <text evidence="3">The sequence shown here is derived from an EMBL/GenBank/DDBJ whole genome shotgun (WGS) entry which is preliminary data.</text>
</comment>
<feature type="compositionally biased region" description="Polar residues" evidence="1">
    <location>
        <begin position="38"/>
        <end position="51"/>
    </location>
</feature>
<dbReference type="InterPro" id="IPR010177">
    <property type="entry name" value="Paired_CXXCH_1"/>
</dbReference>
<proteinExistence type="predicted"/>
<evidence type="ECO:0000256" key="1">
    <source>
        <dbReference type="SAM" id="MobiDB-lite"/>
    </source>
</evidence>
<evidence type="ECO:0000313" key="3">
    <source>
        <dbReference type="EMBL" id="GAG95187.1"/>
    </source>
</evidence>
<protein>
    <recommendedName>
        <fullName evidence="2">Doubled CXXCH motif domain-containing protein</fullName>
    </recommendedName>
</protein>
<dbReference type="SUPFAM" id="SSF48695">
    <property type="entry name" value="Multiheme cytochromes"/>
    <property type="match status" value="1"/>
</dbReference>
<dbReference type="Gene3D" id="1.10.780.10">
    <property type="entry name" value="Hydroxylamine Oxidoreductase, Chain A, domain 1"/>
    <property type="match status" value="1"/>
</dbReference>
<dbReference type="AlphaFoldDB" id="X1CQF1"/>
<evidence type="ECO:0000259" key="2">
    <source>
        <dbReference type="Pfam" id="PF09699"/>
    </source>
</evidence>
<sequence length="122" mass="13120">MPNINSRLCVECHRKDGWSNSAHGQSAADWNGQGRNPWPQSKAQSTVSGNACRNCHETHQTGGGRVLLRYAAEEENCAACHNGNVAGTDVMASFEQFSAHPVSDNTMSHDGGEPAVIQIATW</sequence>
<dbReference type="Pfam" id="PF09699">
    <property type="entry name" value="Paired_CXXCH_1"/>
    <property type="match status" value="1"/>
</dbReference>
<feature type="non-terminal residue" evidence="3">
    <location>
        <position position="122"/>
    </location>
</feature>